<dbReference type="SMART" id="SM00297">
    <property type="entry name" value="BROMO"/>
    <property type="match status" value="1"/>
</dbReference>
<feature type="region of interest" description="Disordered" evidence="3">
    <location>
        <begin position="1"/>
        <end position="22"/>
    </location>
</feature>
<reference evidence="5" key="2">
    <citation type="journal article" date="2007" name="Science">
        <title>Draft genome sequence of the sexually transmitted pathogen Trichomonas vaginalis.</title>
        <authorList>
            <person name="Carlton J.M."/>
            <person name="Hirt R.P."/>
            <person name="Silva J.C."/>
            <person name="Delcher A.L."/>
            <person name="Schatz M."/>
            <person name="Zhao Q."/>
            <person name="Wortman J.R."/>
            <person name="Bidwell S.L."/>
            <person name="Alsmark U.C.M."/>
            <person name="Besteiro S."/>
            <person name="Sicheritz-Ponten T."/>
            <person name="Noel C.J."/>
            <person name="Dacks J.B."/>
            <person name="Foster P.G."/>
            <person name="Simillion C."/>
            <person name="Van de Peer Y."/>
            <person name="Miranda-Saavedra D."/>
            <person name="Barton G.J."/>
            <person name="Westrop G.D."/>
            <person name="Mueller S."/>
            <person name="Dessi D."/>
            <person name="Fiori P.L."/>
            <person name="Ren Q."/>
            <person name="Paulsen I."/>
            <person name="Zhang H."/>
            <person name="Bastida-Corcuera F.D."/>
            <person name="Simoes-Barbosa A."/>
            <person name="Brown M.T."/>
            <person name="Hayes R.D."/>
            <person name="Mukherjee M."/>
            <person name="Okumura C.Y."/>
            <person name="Schneider R."/>
            <person name="Smith A.J."/>
            <person name="Vanacova S."/>
            <person name="Villalvazo M."/>
            <person name="Haas B.J."/>
            <person name="Pertea M."/>
            <person name="Feldblyum T.V."/>
            <person name="Utterback T.R."/>
            <person name="Shu C.L."/>
            <person name="Osoegawa K."/>
            <person name="de Jong P.J."/>
            <person name="Hrdy I."/>
            <person name="Horvathova L."/>
            <person name="Zubacova Z."/>
            <person name="Dolezal P."/>
            <person name="Malik S.B."/>
            <person name="Logsdon J.M. Jr."/>
            <person name="Henze K."/>
            <person name="Gupta A."/>
            <person name="Wang C.C."/>
            <person name="Dunne R.L."/>
            <person name="Upcroft J.A."/>
            <person name="Upcroft P."/>
            <person name="White O."/>
            <person name="Salzberg S.L."/>
            <person name="Tang P."/>
            <person name="Chiu C.-H."/>
            <person name="Lee Y.-S."/>
            <person name="Embley T.M."/>
            <person name="Coombs G.H."/>
            <person name="Mottram J.C."/>
            <person name="Tachezy J."/>
            <person name="Fraser-Liggett C.M."/>
            <person name="Johnson P.J."/>
        </authorList>
    </citation>
    <scope>NUCLEOTIDE SEQUENCE [LARGE SCALE GENOMIC DNA]</scope>
    <source>
        <strain evidence="5">G3</strain>
    </source>
</reference>
<evidence type="ECO:0000259" key="4">
    <source>
        <dbReference type="PROSITE" id="PS50014"/>
    </source>
</evidence>
<dbReference type="PANTHER" id="PTHR22881">
    <property type="entry name" value="BROMODOMAIN CONTAINING PROTEIN"/>
    <property type="match status" value="1"/>
</dbReference>
<dbReference type="RefSeq" id="XP_001315166.1">
    <property type="nucleotide sequence ID" value="XM_001315131.1"/>
</dbReference>
<dbReference type="CDD" id="cd04369">
    <property type="entry name" value="Bromodomain"/>
    <property type="match status" value="1"/>
</dbReference>
<evidence type="ECO:0000256" key="2">
    <source>
        <dbReference type="PROSITE-ProRule" id="PRU00035"/>
    </source>
</evidence>
<proteinExistence type="predicted"/>
<dbReference type="Pfam" id="PF00439">
    <property type="entry name" value="Bromodomain"/>
    <property type="match status" value="1"/>
</dbReference>
<dbReference type="VEuPathDB" id="TrichDB:TVAGG3_0569250"/>
<dbReference type="SMR" id="A2EWQ5"/>
<dbReference type="VEuPathDB" id="TrichDB:TVAG_040930"/>
<dbReference type="InterPro" id="IPR036427">
    <property type="entry name" value="Bromodomain-like_sf"/>
</dbReference>
<reference evidence="5" key="1">
    <citation type="submission" date="2006-10" db="EMBL/GenBank/DDBJ databases">
        <authorList>
            <person name="Amadeo P."/>
            <person name="Zhao Q."/>
            <person name="Wortman J."/>
            <person name="Fraser-Liggett C."/>
            <person name="Carlton J."/>
        </authorList>
    </citation>
    <scope>NUCLEOTIDE SEQUENCE</scope>
    <source>
        <strain evidence="5">G3</strain>
    </source>
</reference>
<dbReference type="EMBL" id="DS113520">
    <property type="protein sequence ID" value="EAY02943.1"/>
    <property type="molecule type" value="Genomic_DNA"/>
</dbReference>
<dbReference type="Gene3D" id="1.20.920.10">
    <property type="entry name" value="Bromodomain-like"/>
    <property type="match status" value="1"/>
</dbReference>
<dbReference type="Proteomes" id="UP000001542">
    <property type="component" value="Unassembled WGS sequence"/>
</dbReference>
<gene>
    <name evidence="5" type="ORF">TVAG_040930</name>
</gene>
<protein>
    <submittedName>
        <fullName evidence="5">Bromodomain containing protein</fullName>
    </submittedName>
</protein>
<dbReference type="SUPFAM" id="SSF47370">
    <property type="entry name" value="Bromodomain"/>
    <property type="match status" value="1"/>
</dbReference>
<dbReference type="STRING" id="5722.A2EWQ5"/>
<keyword evidence="6" id="KW-1185">Reference proteome</keyword>
<evidence type="ECO:0000313" key="5">
    <source>
        <dbReference type="EMBL" id="EAY02943.1"/>
    </source>
</evidence>
<dbReference type="PANTHER" id="PTHR22881:SF27">
    <property type="entry name" value="BROMODOMAIN CONTAINING 7_9"/>
    <property type="match status" value="1"/>
</dbReference>
<dbReference type="InterPro" id="IPR051831">
    <property type="entry name" value="Bromodomain_contain_prot"/>
</dbReference>
<dbReference type="OrthoDB" id="21648at2759"/>
<dbReference type="InParanoid" id="A2EWQ5"/>
<dbReference type="PROSITE" id="PS50014">
    <property type="entry name" value="BROMODOMAIN_2"/>
    <property type="match status" value="1"/>
</dbReference>
<dbReference type="AlphaFoldDB" id="A2EWQ5"/>
<dbReference type="InterPro" id="IPR001487">
    <property type="entry name" value="Bromodomain"/>
</dbReference>
<feature type="domain" description="Bromo" evidence="4">
    <location>
        <begin position="89"/>
        <end position="158"/>
    </location>
</feature>
<name>A2EWQ5_TRIV3</name>
<sequence>MIEPQNSVVPRQKPPAQPKSHSKLCFTCFNSPSKTLPKVVVLYSGPTNIPPAITQTKQSKGAKNKAAPVPRGPLTPQQKIMNDIHKKLVQRDKLHIFAQPVTEDIAPRYFEVVSQPMDLSTIKQKMHEESYQITDFQDDVFLMIKNCMTYNPDSSFYYQEAANLYQFFLREIKKAKRQLSGEAPREISSAVRKVTAGGEMSHTSITTQSTIPTKIQSFIKKRQGNYVAPVLDNTDKKRTFIQLSNPHPNVLKIGESARFSVFVDTVKQNKQLRLNLQSLLNKFSRDVMNDAIRSMANLSDTYEIDAAAIDEALASTLELNNLKEIDIVDAPTDEYSLRALANQIPNLSITNFKQSAETIQDPAISSLKLLLFYQNTMRFWPDASLDNAKRTIVKTLTSDITNHVITMKPSIFVKDQYATNALLHLVKSAK</sequence>
<dbReference type="eggNOG" id="KOG1828">
    <property type="taxonomic scope" value="Eukaryota"/>
</dbReference>
<dbReference type="KEGG" id="tva:4760783"/>
<dbReference type="PRINTS" id="PR00503">
    <property type="entry name" value="BROMODOMAIN"/>
</dbReference>
<feature type="region of interest" description="Disordered" evidence="3">
    <location>
        <begin position="52"/>
        <end position="75"/>
    </location>
</feature>
<evidence type="ECO:0000256" key="3">
    <source>
        <dbReference type="SAM" id="MobiDB-lite"/>
    </source>
</evidence>
<evidence type="ECO:0000313" key="6">
    <source>
        <dbReference type="Proteomes" id="UP000001542"/>
    </source>
</evidence>
<evidence type="ECO:0000256" key="1">
    <source>
        <dbReference type="ARBA" id="ARBA00023117"/>
    </source>
</evidence>
<organism evidence="5 6">
    <name type="scientific">Trichomonas vaginalis (strain ATCC PRA-98 / G3)</name>
    <dbReference type="NCBI Taxonomy" id="412133"/>
    <lineage>
        <taxon>Eukaryota</taxon>
        <taxon>Metamonada</taxon>
        <taxon>Parabasalia</taxon>
        <taxon>Trichomonadida</taxon>
        <taxon>Trichomonadidae</taxon>
        <taxon>Trichomonas</taxon>
    </lineage>
</organism>
<keyword evidence="1 2" id="KW-0103">Bromodomain</keyword>
<accession>A2EWQ5</accession>